<evidence type="ECO:0000313" key="2">
    <source>
        <dbReference type="EMBL" id="RCW69817.1"/>
    </source>
</evidence>
<proteinExistence type="predicted"/>
<dbReference type="Proteomes" id="UP000252585">
    <property type="component" value="Unassembled WGS sequence"/>
</dbReference>
<dbReference type="AlphaFoldDB" id="A0A368XTH6"/>
<feature type="domain" description="Amidohydrolase 3" evidence="1">
    <location>
        <begin position="43"/>
        <end position="267"/>
    </location>
</feature>
<evidence type="ECO:0000259" key="1">
    <source>
        <dbReference type="Pfam" id="PF07969"/>
    </source>
</evidence>
<dbReference type="SUPFAM" id="SSF51556">
    <property type="entry name" value="Metallo-dependent hydrolases"/>
    <property type="match status" value="1"/>
</dbReference>
<reference evidence="2 3" key="1">
    <citation type="submission" date="2018-07" db="EMBL/GenBank/DDBJ databases">
        <title>Genomic Encyclopedia of Type Strains, Phase IV (KMG-IV): sequencing the most valuable type-strain genomes for metagenomic binning, comparative biology and taxonomic classification.</title>
        <authorList>
            <person name="Goeker M."/>
        </authorList>
    </citation>
    <scope>NUCLEOTIDE SEQUENCE [LARGE SCALE GENOMIC DNA]</scope>
    <source>
        <strain evidence="2 3">DSM 27696</strain>
    </source>
</reference>
<name>A0A368XTH6_9BACI</name>
<dbReference type="PANTHER" id="PTHR32027:SF9">
    <property type="entry name" value="BLL3847 PROTEIN"/>
    <property type="match status" value="1"/>
</dbReference>
<sequence length="334" mass="37357">MIHSGWKNYHAHLDKGFLPSNHIYKDEAAPVRAAWTRDIKMVRTKEEIKQSANAAIEKMYQYGTSYIRTNVDVDPLFELRAIEAILELKEKWSEKVVIDIVAFNQEGFDRFPETEVLLKEALTLGVDGIGGHTSMDMDGKAHIDKIVKLAEKSDVDWIEFHTDETGKPEDFNLPYLAEVTSNKQLGEKMNAIHCCSLATVTDEEAKKTIEAVANSGMTITTCPTAIATRALTRVKELASAGINIQIGSDNMRDFFNPLGSGNMLQYGQLLAYVGRFYEADEIKQIINWLQQAPNNNRVQNALNQINSKFHYSSNDYNQLLAEAPAPLSANAVSV</sequence>
<organism evidence="2 3">
    <name type="scientific">Saliterribacillus persicus</name>
    <dbReference type="NCBI Taxonomy" id="930114"/>
    <lineage>
        <taxon>Bacteria</taxon>
        <taxon>Bacillati</taxon>
        <taxon>Bacillota</taxon>
        <taxon>Bacilli</taxon>
        <taxon>Bacillales</taxon>
        <taxon>Bacillaceae</taxon>
        <taxon>Saliterribacillus</taxon>
    </lineage>
</organism>
<dbReference type="Gene3D" id="3.20.20.140">
    <property type="entry name" value="Metal-dependent hydrolases"/>
    <property type="match status" value="1"/>
</dbReference>
<dbReference type="InterPro" id="IPR052349">
    <property type="entry name" value="Metallo-hydrolase_Enzymes"/>
</dbReference>
<keyword evidence="3" id="KW-1185">Reference proteome</keyword>
<dbReference type="PANTHER" id="PTHR32027">
    <property type="entry name" value="CYTOSINE DEAMINASE"/>
    <property type="match status" value="1"/>
</dbReference>
<accession>A0A368XTH6</accession>
<dbReference type="RefSeq" id="WP_114353031.1">
    <property type="nucleotide sequence ID" value="NZ_QPJJ01000007.1"/>
</dbReference>
<evidence type="ECO:0000313" key="3">
    <source>
        <dbReference type="Proteomes" id="UP000252585"/>
    </source>
</evidence>
<comment type="caution">
    <text evidence="2">The sequence shown here is derived from an EMBL/GenBank/DDBJ whole genome shotgun (WGS) entry which is preliminary data.</text>
</comment>
<gene>
    <name evidence="2" type="ORF">DFR57_107207</name>
</gene>
<protein>
    <submittedName>
        <fullName evidence="2">Cytosine deaminase</fullName>
    </submittedName>
</protein>
<dbReference type="GO" id="GO:0016814">
    <property type="term" value="F:hydrolase activity, acting on carbon-nitrogen (but not peptide) bonds, in cyclic amidines"/>
    <property type="evidence" value="ECO:0007669"/>
    <property type="project" value="TreeGrafter"/>
</dbReference>
<dbReference type="Pfam" id="PF07969">
    <property type="entry name" value="Amidohydro_3"/>
    <property type="match status" value="1"/>
</dbReference>
<dbReference type="InterPro" id="IPR032466">
    <property type="entry name" value="Metal_Hydrolase"/>
</dbReference>
<dbReference type="InterPro" id="IPR013108">
    <property type="entry name" value="Amidohydro_3"/>
</dbReference>
<dbReference type="EMBL" id="QPJJ01000007">
    <property type="protein sequence ID" value="RCW69817.1"/>
    <property type="molecule type" value="Genomic_DNA"/>
</dbReference>
<dbReference type="OrthoDB" id="9815027at2"/>